<dbReference type="Pfam" id="PF04366">
    <property type="entry name" value="Ysc84"/>
    <property type="match status" value="1"/>
</dbReference>
<dbReference type="PANTHER" id="PTHR15629">
    <property type="entry name" value="SH3YL1 PROTEIN"/>
    <property type="match status" value="1"/>
</dbReference>
<evidence type="ECO:0000256" key="2">
    <source>
        <dbReference type="SAM" id="SignalP"/>
    </source>
</evidence>
<evidence type="ECO:0000313" key="5">
    <source>
        <dbReference type="Proteomes" id="UP001529369"/>
    </source>
</evidence>
<evidence type="ECO:0000256" key="1">
    <source>
        <dbReference type="SAM" id="MobiDB-lite"/>
    </source>
</evidence>
<feature type="region of interest" description="Disordered" evidence="1">
    <location>
        <begin position="238"/>
        <end position="267"/>
    </location>
</feature>
<evidence type="ECO:0000259" key="3">
    <source>
        <dbReference type="Pfam" id="PF04366"/>
    </source>
</evidence>
<keyword evidence="2" id="KW-0732">Signal</keyword>
<sequence>MTCRRALLGLLLAMPVMAAAQERGEPQALVDRATLAVQEMLTVGDPPAVEDARRLLRRARAVVVCPQVFRAGFILGGQGGGCVLLGRDAAGSWSAPAFYGLSSASLGFQIGVQDMQVMMLVMNEPALVALMDSQFQFGADASLSVATIGAGIAGATTSAAGADIVAVARARGLFAGIALEGSLLSARSGWNQAYYGQDLGPRQIVLAMQANNPGADPLRGALMRHGAAVPAPPPVVQAAPAQAAAAHAPPPAAGVQPGPLPPVARPR</sequence>
<name>A0ABT8A3T8_9PROT</name>
<dbReference type="CDD" id="cd11524">
    <property type="entry name" value="SYLF"/>
    <property type="match status" value="1"/>
</dbReference>
<dbReference type="InterPro" id="IPR007461">
    <property type="entry name" value="Ysc84_actin-binding"/>
</dbReference>
<comment type="caution">
    <text evidence="4">The sequence shown here is derived from an EMBL/GenBank/DDBJ whole genome shotgun (WGS) entry which is preliminary data.</text>
</comment>
<organism evidence="4 5">
    <name type="scientific">Paeniroseomonas aquatica</name>
    <dbReference type="NCBI Taxonomy" id="373043"/>
    <lineage>
        <taxon>Bacteria</taxon>
        <taxon>Pseudomonadati</taxon>
        <taxon>Pseudomonadota</taxon>
        <taxon>Alphaproteobacteria</taxon>
        <taxon>Acetobacterales</taxon>
        <taxon>Acetobacteraceae</taxon>
        <taxon>Paeniroseomonas</taxon>
    </lineage>
</organism>
<dbReference type="PANTHER" id="PTHR15629:SF2">
    <property type="entry name" value="SH3 DOMAIN-CONTAINING YSC84-LIKE PROTEIN 1"/>
    <property type="match status" value="1"/>
</dbReference>
<accession>A0ABT8A3T8</accession>
<dbReference type="EMBL" id="JAUFPN010000072">
    <property type="protein sequence ID" value="MDN3564296.1"/>
    <property type="molecule type" value="Genomic_DNA"/>
</dbReference>
<dbReference type="InterPro" id="IPR051702">
    <property type="entry name" value="SH3_domain_YSC84-like"/>
</dbReference>
<dbReference type="RefSeq" id="WP_290316088.1">
    <property type="nucleotide sequence ID" value="NZ_JAUFPN010000072.1"/>
</dbReference>
<feature type="signal peptide" evidence="2">
    <location>
        <begin position="1"/>
        <end position="18"/>
    </location>
</feature>
<feature type="compositionally biased region" description="Pro residues" evidence="1">
    <location>
        <begin position="248"/>
        <end position="267"/>
    </location>
</feature>
<feature type="compositionally biased region" description="Low complexity" evidence="1">
    <location>
        <begin position="238"/>
        <end position="247"/>
    </location>
</feature>
<protein>
    <submittedName>
        <fullName evidence="4">Lipid-binding SYLF domain-containing protein</fullName>
    </submittedName>
</protein>
<keyword evidence="5" id="KW-1185">Reference proteome</keyword>
<dbReference type="Proteomes" id="UP001529369">
    <property type="component" value="Unassembled WGS sequence"/>
</dbReference>
<feature type="domain" description="Ysc84 actin-binding" evidence="3">
    <location>
        <begin position="103"/>
        <end position="223"/>
    </location>
</feature>
<feature type="chain" id="PRO_5047217416" evidence="2">
    <location>
        <begin position="19"/>
        <end position="267"/>
    </location>
</feature>
<proteinExistence type="predicted"/>
<reference evidence="5" key="1">
    <citation type="journal article" date="2019" name="Int. J. Syst. Evol. Microbiol.">
        <title>The Global Catalogue of Microorganisms (GCM) 10K type strain sequencing project: providing services to taxonomists for standard genome sequencing and annotation.</title>
        <authorList>
            <consortium name="The Broad Institute Genomics Platform"/>
            <consortium name="The Broad Institute Genome Sequencing Center for Infectious Disease"/>
            <person name="Wu L."/>
            <person name="Ma J."/>
        </authorList>
    </citation>
    <scope>NUCLEOTIDE SEQUENCE [LARGE SCALE GENOMIC DNA]</scope>
    <source>
        <strain evidence="5">CECT 7131</strain>
    </source>
</reference>
<evidence type="ECO:0000313" key="4">
    <source>
        <dbReference type="EMBL" id="MDN3564296.1"/>
    </source>
</evidence>
<gene>
    <name evidence="4" type="ORF">QWZ14_07940</name>
</gene>